<dbReference type="Proteomes" id="UP001159427">
    <property type="component" value="Unassembled WGS sequence"/>
</dbReference>
<accession>A0ABN8M6W2</accession>
<gene>
    <name evidence="1" type="ORF">PEVE_00015950</name>
</gene>
<organism evidence="1 2">
    <name type="scientific">Porites evermanni</name>
    <dbReference type="NCBI Taxonomy" id="104178"/>
    <lineage>
        <taxon>Eukaryota</taxon>
        <taxon>Metazoa</taxon>
        <taxon>Cnidaria</taxon>
        <taxon>Anthozoa</taxon>
        <taxon>Hexacorallia</taxon>
        <taxon>Scleractinia</taxon>
        <taxon>Fungiina</taxon>
        <taxon>Poritidae</taxon>
        <taxon>Porites</taxon>
    </lineage>
</organism>
<dbReference type="EMBL" id="CALNXI010000224">
    <property type="protein sequence ID" value="CAH3022547.1"/>
    <property type="molecule type" value="Genomic_DNA"/>
</dbReference>
<evidence type="ECO:0000313" key="2">
    <source>
        <dbReference type="Proteomes" id="UP001159427"/>
    </source>
</evidence>
<evidence type="ECO:0000313" key="1">
    <source>
        <dbReference type="EMBL" id="CAH3022547.1"/>
    </source>
</evidence>
<comment type="caution">
    <text evidence="1">The sequence shown here is derived from an EMBL/GenBank/DDBJ whole genome shotgun (WGS) entry which is preliminary data.</text>
</comment>
<sequence length="80" mass="9123">MTICPKHKRDLTVDWRGRKSSTCCYPSHNASTQASQGPTPCQLRNVQGNLCFTQCCCPSWVHYLCKVSYRALQTTPCRRL</sequence>
<name>A0ABN8M6W2_9CNID</name>
<protein>
    <submittedName>
        <fullName evidence="1">Uncharacterized protein</fullName>
    </submittedName>
</protein>
<reference evidence="1 2" key="1">
    <citation type="submission" date="2022-05" db="EMBL/GenBank/DDBJ databases">
        <authorList>
            <consortium name="Genoscope - CEA"/>
            <person name="William W."/>
        </authorList>
    </citation>
    <scope>NUCLEOTIDE SEQUENCE [LARGE SCALE GENOMIC DNA]</scope>
</reference>
<proteinExistence type="predicted"/>
<keyword evidence="2" id="KW-1185">Reference proteome</keyword>